<evidence type="ECO:0000259" key="3">
    <source>
        <dbReference type="PROSITE" id="PS51186"/>
    </source>
</evidence>
<dbReference type="SUPFAM" id="SSF55729">
    <property type="entry name" value="Acyl-CoA N-acyltransferases (Nat)"/>
    <property type="match status" value="1"/>
</dbReference>
<dbReference type="InterPro" id="IPR016181">
    <property type="entry name" value="Acyl_CoA_acyltransferase"/>
</dbReference>
<accession>A0A7S8C895</accession>
<evidence type="ECO:0000256" key="2">
    <source>
        <dbReference type="ARBA" id="ARBA00023315"/>
    </source>
</evidence>
<dbReference type="PANTHER" id="PTHR43877:SF8">
    <property type="entry name" value="N-ACETYLGLUTAMATE SYNTHASE-RELATED"/>
    <property type="match status" value="1"/>
</dbReference>
<evidence type="ECO:0000313" key="4">
    <source>
        <dbReference type="EMBL" id="QPC45258.1"/>
    </source>
</evidence>
<reference evidence="4 5" key="1">
    <citation type="submission" date="2020-06" db="EMBL/GenBank/DDBJ databases">
        <title>Genome sequence of 2 isolates from Red Sea Mangroves.</title>
        <authorList>
            <person name="Sefrji F."/>
            <person name="Michoud G."/>
            <person name="Merlino G."/>
            <person name="Daffonchio D."/>
        </authorList>
    </citation>
    <scope>NUCLEOTIDE SEQUENCE [LARGE SCALE GENOMIC DNA]</scope>
    <source>
        <strain evidence="4 5">R1DC25</strain>
    </source>
</reference>
<dbReference type="PANTHER" id="PTHR43877">
    <property type="entry name" value="AMINOALKYLPHOSPHONATE N-ACETYLTRANSFERASE-RELATED-RELATED"/>
    <property type="match status" value="1"/>
</dbReference>
<feature type="domain" description="N-acetyltransferase" evidence="3">
    <location>
        <begin position="1"/>
        <end position="137"/>
    </location>
</feature>
<name>A0A7S8C895_9HYPH</name>
<dbReference type="CDD" id="cd04301">
    <property type="entry name" value="NAT_SF"/>
    <property type="match status" value="1"/>
</dbReference>
<dbReference type="InterPro" id="IPR000182">
    <property type="entry name" value="GNAT_dom"/>
</dbReference>
<gene>
    <name evidence="4" type="ORF">HW532_09010</name>
</gene>
<keyword evidence="1 4" id="KW-0808">Transferase</keyword>
<dbReference type="PROSITE" id="PS51186">
    <property type="entry name" value="GNAT"/>
    <property type="match status" value="1"/>
</dbReference>
<evidence type="ECO:0000256" key="1">
    <source>
        <dbReference type="ARBA" id="ARBA00022679"/>
    </source>
</evidence>
<proteinExistence type="predicted"/>
<organism evidence="4 5">
    <name type="scientific">Kaustia mangrovi</name>
    <dbReference type="NCBI Taxonomy" id="2593653"/>
    <lineage>
        <taxon>Bacteria</taxon>
        <taxon>Pseudomonadati</taxon>
        <taxon>Pseudomonadota</taxon>
        <taxon>Alphaproteobacteria</taxon>
        <taxon>Hyphomicrobiales</taxon>
        <taxon>Parvibaculaceae</taxon>
        <taxon>Kaustia</taxon>
    </lineage>
</organism>
<evidence type="ECO:0000313" key="5">
    <source>
        <dbReference type="Proteomes" id="UP000593594"/>
    </source>
</evidence>
<dbReference type="KEGG" id="kmn:HW532_09010"/>
<protein>
    <submittedName>
        <fullName evidence="4">GNAT family N-acetyltransferase</fullName>
    </submittedName>
</protein>
<dbReference type="Gene3D" id="3.40.630.30">
    <property type="match status" value="1"/>
</dbReference>
<sequence length="137" mass="15017">MPFTEADGEAFWTAKVLPALGTGTLTLLVAHTGSRIVGTVLLDCGTPPNQPHRAEVAKLLVHPDFRRRGIAKALMAELEDLAGRLGRSLVTLDTRTGDKAEPLYTALGYRTAGVIPDFCRDPFEDRFYPTTIMYKTL</sequence>
<keyword evidence="5" id="KW-1185">Reference proteome</keyword>
<dbReference type="GO" id="GO:0016747">
    <property type="term" value="F:acyltransferase activity, transferring groups other than amino-acyl groups"/>
    <property type="evidence" value="ECO:0007669"/>
    <property type="project" value="InterPro"/>
</dbReference>
<keyword evidence="2" id="KW-0012">Acyltransferase</keyword>
<dbReference type="Pfam" id="PF13508">
    <property type="entry name" value="Acetyltransf_7"/>
    <property type="match status" value="1"/>
</dbReference>
<dbReference type="Proteomes" id="UP000593594">
    <property type="component" value="Chromosome"/>
</dbReference>
<dbReference type="EMBL" id="CP058214">
    <property type="protein sequence ID" value="QPC45258.1"/>
    <property type="molecule type" value="Genomic_DNA"/>
</dbReference>
<dbReference type="InterPro" id="IPR050832">
    <property type="entry name" value="Bact_Acetyltransf"/>
</dbReference>
<dbReference type="AlphaFoldDB" id="A0A7S8C895"/>